<reference evidence="1 2" key="1">
    <citation type="submission" date="2024-01" db="EMBL/GenBank/DDBJ databases">
        <title>The complete chloroplast genome sequence of Lithospermum erythrorhizon: insights into the phylogenetic relationship among Boraginaceae species and the maternal lineages of purple gromwells.</title>
        <authorList>
            <person name="Okada T."/>
            <person name="Watanabe K."/>
        </authorList>
    </citation>
    <scope>NUCLEOTIDE SEQUENCE [LARGE SCALE GENOMIC DNA]</scope>
</reference>
<proteinExistence type="predicted"/>
<keyword evidence="2" id="KW-1185">Reference proteome</keyword>
<protein>
    <submittedName>
        <fullName evidence="1">Uncharacterized protein</fullName>
    </submittedName>
</protein>
<sequence>MSSNKKKLIAEIYSCAEDVEKNIRLSNRTRYTSSNNAITSFVDPDLSKTPMLIFSDSASTGYMRPDIRVS</sequence>
<dbReference type="EMBL" id="BAABME010036327">
    <property type="protein sequence ID" value="GAA0161357.1"/>
    <property type="molecule type" value="Genomic_DNA"/>
</dbReference>
<evidence type="ECO:0000313" key="2">
    <source>
        <dbReference type="Proteomes" id="UP001454036"/>
    </source>
</evidence>
<gene>
    <name evidence="1" type="ORF">LIER_43567</name>
</gene>
<dbReference type="Proteomes" id="UP001454036">
    <property type="component" value="Unassembled WGS sequence"/>
</dbReference>
<dbReference type="AlphaFoldDB" id="A0AAV3QE07"/>
<name>A0AAV3QE07_LITER</name>
<comment type="caution">
    <text evidence="1">The sequence shown here is derived from an EMBL/GenBank/DDBJ whole genome shotgun (WGS) entry which is preliminary data.</text>
</comment>
<organism evidence="1 2">
    <name type="scientific">Lithospermum erythrorhizon</name>
    <name type="common">Purple gromwell</name>
    <name type="synonym">Lithospermum officinale var. erythrorhizon</name>
    <dbReference type="NCBI Taxonomy" id="34254"/>
    <lineage>
        <taxon>Eukaryota</taxon>
        <taxon>Viridiplantae</taxon>
        <taxon>Streptophyta</taxon>
        <taxon>Embryophyta</taxon>
        <taxon>Tracheophyta</taxon>
        <taxon>Spermatophyta</taxon>
        <taxon>Magnoliopsida</taxon>
        <taxon>eudicotyledons</taxon>
        <taxon>Gunneridae</taxon>
        <taxon>Pentapetalae</taxon>
        <taxon>asterids</taxon>
        <taxon>lamiids</taxon>
        <taxon>Boraginales</taxon>
        <taxon>Boraginaceae</taxon>
        <taxon>Boraginoideae</taxon>
        <taxon>Lithospermeae</taxon>
        <taxon>Lithospermum</taxon>
    </lineage>
</organism>
<evidence type="ECO:0000313" key="1">
    <source>
        <dbReference type="EMBL" id="GAA0161357.1"/>
    </source>
</evidence>
<accession>A0AAV3QE07</accession>